<evidence type="ECO:0000313" key="2">
    <source>
        <dbReference type="Proteomes" id="UP000070255"/>
    </source>
</evidence>
<proteinExistence type="predicted"/>
<dbReference type="EMBL" id="LNJQ01000004">
    <property type="protein sequence ID" value="KWZ37448.1"/>
    <property type="molecule type" value="Genomic_DNA"/>
</dbReference>
<dbReference type="Proteomes" id="UP000070255">
    <property type="component" value="Unassembled WGS sequence"/>
</dbReference>
<protein>
    <submittedName>
        <fullName evidence="1">Uncharacterized protein</fullName>
    </submittedName>
</protein>
<evidence type="ECO:0000313" key="1">
    <source>
        <dbReference type="EMBL" id="KWZ37448.1"/>
    </source>
</evidence>
<sequence>MNVIVWRHAGRDVCASARAGNVCACARGCHPVIGRRRVTSLPARIGGGCIGCGACGCEHGPRATQCPTGRRCRQR</sequence>
<accession>A0ABR5T2I9</accession>
<keyword evidence="2" id="KW-1185">Reference proteome</keyword>
<name>A0ABR5T2I9_9BURK</name>
<reference evidence="1 2" key="1">
    <citation type="submission" date="2015-11" db="EMBL/GenBank/DDBJ databases">
        <authorList>
            <person name="Sahl J."/>
            <person name="Wagner D."/>
            <person name="Keim P."/>
        </authorList>
    </citation>
    <scope>NUCLEOTIDE SEQUENCE [LARGE SCALE GENOMIC DNA]</scope>
    <source>
        <strain evidence="1 2">BDU18</strain>
    </source>
</reference>
<gene>
    <name evidence="1" type="ORF">WS72_20930</name>
</gene>
<organism evidence="1 2">
    <name type="scientific">Burkholderia savannae</name>
    <dbReference type="NCBI Taxonomy" id="1637837"/>
    <lineage>
        <taxon>Bacteria</taxon>
        <taxon>Pseudomonadati</taxon>
        <taxon>Pseudomonadota</taxon>
        <taxon>Betaproteobacteria</taxon>
        <taxon>Burkholderiales</taxon>
        <taxon>Burkholderiaceae</taxon>
        <taxon>Burkholderia</taxon>
        <taxon>pseudomallei group</taxon>
    </lineage>
</organism>
<comment type="caution">
    <text evidence="1">The sequence shown here is derived from an EMBL/GenBank/DDBJ whole genome shotgun (WGS) entry which is preliminary data.</text>
</comment>